<reference evidence="7" key="2">
    <citation type="submission" date="2021-08" db="EMBL/GenBank/DDBJ databases">
        <authorList>
            <person name="Tani A."/>
            <person name="Ola A."/>
            <person name="Ogura Y."/>
            <person name="Katsura K."/>
            <person name="Hayashi T."/>
        </authorList>
    </citation>
    <scope>NUCLEOTIDE SEQUENCE</scope>
    <source>
        <strain evidence="7">DSM 17168</strain>
    </source>
</reference>
<feature type="transmembrane region" description="Helical" evidence="6">
    <location>
        <begin position="146"/>
        <end position="164"/>
    </location>
</feature>
<feature type="transmembrane region" description="Helical" evidence="6">
    <location>
        <begin position="53"/>
        <end position="80"/>
    </location>
</feature>
<evidence type="ECO:0000256" key="6">
    <source>
        <dbReference type="SAM" id="Phobius"/>
    </source>
</evidence>
<dbReference type="Pfam" id="PF02653">
    <property type="entry name" value="BPD_transp_2"/>
    <property type="match status" value="1"/>
</dbReference>
<dbReference type="EMBL" id="BPQQ01000040">
    <property type="protein sequence ID" value="GJE01594.1"/>
    <property type="molecule type" value="Genomic_DNA"/>
</dbReference>
<evidence type="ECO:0000256" key="2">
    <source>
        <dbReference type="ARBA" id="ARBA00022475"/>
    </source>
</evidence>
<feature type="transmembrane region" description="Helical" evidence="6">
    <location>
        <begin position="279"/>
        <end position="311"/>
    </location>
</feature>
<evidence type="ECO:0008006" key="9">
    <source>
        <dbReference type="Google" id="ProtNLM"/>
    </source>
</evidence>
<protein>
    <recommendedName>
        <fullName evidence="9">ABC transporter permease</fullName>
    </recommendedName>
</protein>
<dbReference type="RefSeq" id="WP_238236601.1">
    <property type="nucleotide sequence ID" value="NZ_BPQQ01000040.1"/>
</dbReference>
<evidence type="ECO:0000256" key="1">
    <source>
        <dbReference type="ARBA" id="ARBA00004651"/>
    </source>
</evidence>
<dbReference type="Proteomes" id="UP001055153">
    <property type="component" value="Unassembled WGS sequence"/>
</dbReference>
<dbReference type="InterPro" id="IPR001851">
    <property type="entry name" value="ABC_transp_permease"/>
</dbReference>
<keyword evidence="4 6" id="KW-1133">Transmembrane helix</keyword>
<accession>A0ABQ4SGB9</accession>
<keyword evidence="5 6" id="KW-0472">Membrane</keyword>
<evidence type="ECO:0000256" key="4">
    <source>
        <dbReference type="ARBA" id="ARBA00022989"/>
    </source>
</evidence>
<gene>
    <name evidence="7" type="ORF">GMJLKIPL_3528</name>
</gene>
<sequence>MIRLQPRSETPRLLALAVPVAAALAALALAAIPLALAGAPIGRAYATMLEGAFGSRFALAEVLTRATPLIFTGLAAAVAFRARLYNIGAEGQLYLGALAAVAVGAGAVDGPPALVTPLVLAAGALAGAALMLGPALARVLLGADEVVTTLLLNFVVLLLVQMMIEGPMKDPMSLGWPQSEPLIDAAQLPKLIERTRLHAGLLGALACALAVHVLLSRTVAGYAIRAVGAAPAAARFAGLPVAGTLVGVGALSGALAGLAGAGEVAGVKGFLAADLSPGYGYAGIVVAMLAGLSPLGTVAAAFFVAAVFVGADSMSRAVTVSSYIANLIVAMALIAVLVAGILTRYRVRLARAGSA</sequence>
<evidence type="ECO:0000313" key="8">
    <source>
        <dbReference type="Proteomes" id="UP001055153"/>
    </source>
</evidence>
<comment type="caution">
    <text evidence="7">The sequence shown here is derived from an EMBL/GenBank/DDBJ whole genome shotgun (WGS) entry which is preliminary data.</text>
</comment>
<evidence type="ECO:0000256" key="3">
    <source>
        <dbReference type="ARBA" id="ARBA00022692"/>
    </source>
</evidence>
<feature type="transmembrane region" description="Helical" evidence="6">
    <location>
        <begin position="236"/>
        <end position="259"/>
    </location>
</feature>
<comment type="subcellular location">
    <subcellularLocation>
        <location evidence="1">Cell membrane</location>
        <topology evidence="1">Multi-pass membrane protein</topology>
    </subcellularLocation>
</comment>
<feature type="transmembrane region" description="Helical" evidence="6">
    <location>
        <begin position="114"/>
        <end position="134"/>
    </location>
</feature>
<keyword evidence="3 6" id="KW-0812">Transmembrane</keyword>
<reference evidence="7" key="1">
    <citation type="journal article" date="2021" name="Front. Microbiol.">
        <title>Comprehensive Comparative Genomics and Phenotyping of Methylobacterium Species.</title>
        <authorList>
            <person name="Alessa O."/>
            <person name="Ogura Y."/>
            <person name="Fujitani Y."/>
            <person name="Takami H."/>
            <person name="Hayashi T."/>
            <person name="Sahin N."/>
            <person name="Tani A."/>
        </authorList>
    </citation>
    <scope>NUCLEOTIDE SEQUENCE</scope>
    <source>
        <strain evidence="7">DSM 17168</strain>
    </source>
</reference>
<keyword evidence="8" id="KW-1185">Reference proteome</keyword>
<proteinExistence type="predicted"/>
<dbReference type="PANTHER" id="PTHR47089">
    <property type="entry name" value="ABC TRANSPORTER, PERMEASE PROTEIN"/>
    <property type="match status" value="1"/>
</dbReference>
<feature type="transmembrane region" description="Helical" evidence="6">
    <location>
        <begin position="197"/>
        <end position="215"/>
    </location>
</feature>
<feature type="transmembrane region" description="Helical" evidence="6">
    <location>
        <begin position="323"/>
        <end position="342"/>
    </location>
</feature>
<keyword evidence="2" id="KW-1003">Cell membrane</keyword>
<feature type="transmembrane region" description="Helical" evidence="6">
    <location>
        <begin position="92"/>
        <end position="108"/>
    </location>
</feature>
<name>A0ABQ4SGB9_9HYPH</name>
<evidence type="ECO:0000256" key="5">
    <source>
        <dbReference type="ARBA" id="ARBA00023136"/>
    </source>
</evidence>
<evidence type="ECO:0000313" key="7">
    <source>
        <dbReference type="EMBL" id="GJE01594.1"/>
    </source>
</evidence>
<organism evidence="7 8">
    <name type="scientific">Methylobacterium isbiliense</name>
    <dbReference type="NCBI Taxonomy" id="315478"/>
    <lineage>
        <taxon>Bacteria</taxon>
        <taxon>Pseudomonadati</taxon>
        <taxon>Pseudomonadota</taxon>
        <taxon>Alphaproteobacteria</taxon>
        <taxon>Hyphomicrobiales</taxon>
        <taxon>Methylobacteriaceae</taxon>
        <taxon>Methylobacterium</taxon>
    </lineage>
</organism>
<dbReference type="PANTHER" id="PTHR47089:SF1">
    <property type="entry name" value="GUANOSINE ABC TRANSPORTER PERMEASE PROTEIN NUPP"/>
    <property type="match status" value="1"/>
</dbReference>